<proteinExistence type="predicted"/>
<dbReference type="RefSeq" id="WP_309490189.1">
    <property type="nucleotide sequence ID" value="NZ_JAENIG010000007.1"/>
</dbReference>
<gene>
    <name evidence="5" type="ORF">JIN83_11440</name>
</gene>
<dbReference type="GO" id="GO:0005737">
    <property type="term" value="C:cytoplasm"/>
    <property type="evidence" value="ECO:0007669"/>
    <property type="project" value="TreeGrafter"/>
</dbReference>
<keyword evidence="6" id="KW-1185">Reference proteome</keyword>
<evidence type="ECO:0000313" key="5">
    <source>
        <dbReference type="EMBL" id="MBK1855576.1"/>
    </source>
</evidence>
<dbReference type="CDD" id="cd10747">
    <property type="entry name" value="DnaJ_C"/>
    <property type="match status" value="1"/>
</dbReference>
<dbReference type="AlphaFoldDB" id="A0AAE2SFU4"/>
<dbReference type="Pfam" id="PF01556">
    <property type="entry name" value="DnaJ_C"/>
    <property type="match status" value="1"/>
</dbReference>
<evidence type="ECO:0000313" key="6">
    <source>
        <dbReference type="Proteomes" id="UP000634206"/>
    </source>
</evidence>
<protein>
    <submittedName>
        <fullName evidence="5">J domain-containing protein</fullName>
    </submittedName>
</protein>
<evidence type="ECO:0000256" key="1">
    <source>
        <dbReference type="ARBA" id="ARBA00022490"/>
    </source>
</evidence>
<dbReference type="GO" id="GO:0003677">
    <property type="term" value="F:DNA binding"/>
    <property type="evidence" value="ECO:0007669"/>
    <property type="project" value="UniProtKB-KW"/>
</dbReference>
<dbReference type="Gene3D" id="1.10.287.110">
    <property type="entry name" value="DnaJ domain"/>
    <property type="match status" value="1"/>
</dbReference>
<dbReference type="InterPro" id="IPR001623">
    <property type="entry name" value="DnaJ_domain"/>
</dbReference>
<feature type="domain" description="J" evidence="4">
    <location>
        <begin position="7"/>
        <end position="72"/>
    </location>
</feature>
<dbReference type="SMART" id="SM00271">
    <property type="entry name" value="DnaJ"/>
    <property type="match status" value="1"/>
</dbReference>
<dbReference type="FunFam" id="2.60.260.20:FF:000013">
    <property type="entry name" value="DnaJ subfamily B member 11"/>
    <property type="match status" value="1"/>
</dbReference>
<dbReference type="GO" id="GO:0051082">
    <property type="term" value="F:unfolded protein binding"/>
    <property type="evidence" value="ECO:0007669"/>
    <property type="project" value="InterPro"/>
</dbReference>
<evidence type="ECO:0000256" key="2">
    <source>
        <dbReference type="ARBA" id="ARBA00023125"/>
    </source>
</evidence>
<evidence type="ECO:0000256" key="3">
    <source>
        <dbReference type="ARBA" id="ARBA00023186"/>
    </source>
</evidence>
<organism evidence="5 6">
    <name type="scientific">Oceaniferula flava</name>
    <dbReference type="NCBI Taxonomy" id="2800421"/>
    <lineage>
        <taxon>Bacteria</taxon>
        <taxon>Pseudomonadati</taxon>
        <taxon>Verrucomicrobiota</taxon>
        <taxon>Verrucomicrobiia</taxon>
        <taxon>Verrucomicrobiales</taxon>
        <taxon>Verrucomicrobiaceae</taxon>
        <taxon>Oceaniferula</taxon>
    </lineage>
</organism>
<dbReference type="GO" id="GO:0042026">
    <property type="term" value="P:protein refolding"/>
    <property type="evidence" value="ECO:0007669"/>
    <property type="project" value="TreeGrafter"/>
</dbReference>
<dbReference type="SUPFAM" id="SSF49493">
    <property type="entry name" value="HSP40/DnaJ peptide-binding domain"/>
    <property type="match status" value="2"/>
</dbReference>
<dbReference type="SUPFAM" id="SSF46565">
    <property type="entry name" value="Chaperone J-domain"/>
    <property type="match status" value="1"/>
</dbReference>
<dbReference type="PANTHER" id="PTHR43096:SF52">
    <property type="entry name" value="DNAJ HOMOLOG 1, MITOCHONDRIAL-RELATED"/>
    <property type="match status" value="1"/>
</dbReference>
<dbReference type="CDD" id="cd06257">
    <property type="entry name" value="DnaJ"/>
    <property type="match status" value="1"/>
</dbReference>
<sequence>MAVDFKDYYQSLGVSEDASAADIKKAFRKLARKYHPDVAKDKSTAEAKFKEINEAYEVLSDPEKRQKYDTLGADWDNPNAGQGFSQGAAGGFQAGGEDFSFSGTGFSDFFEQYFSSGSRYGGSAYESYSAPRGGGARRGHDIEGDILVTLEESMQGAVRSISMQTANRQTGKTETTTFQVRIPLGVKDGQRIRVPGHGSSGTGGAPDGDLYLRVRHAAHPEFTSNQSDLYHELDIAPWEAVLGSKHEVPSLDGPIKIRIPEGAENGQQMRIRQRGLPIGKSGERGDLYIVLNITTPDEITTEQRKLWEQLRDSDASTNSN</sequence>
<keyword evidence="2" id="KW-0238">DNA-binding</keyword>
<keyword evidence="1" id="KW-0963">Cytoplasm</keyword>
<dbReference type="Gene3D" id="2.60.260.20">
    <property type="entry name" value="Urease metallochaperone UreE, N-terminal domain"/>
    <property type="match status" value="2"/>
</dbReference>
<dbReference type="PRINTS" id="PR00625">
    <property type="entry name" value="JDOMAIN"/>
</dbReference>
<dbReference type="InterPro" id="IPR036869">
    <property type="entry name" value="J_dom_sf"/>
</dbReference>
<dbReference type="InterPro" id="IPR002939">
    <property type="entry name" value="DnaJ_C"/>
</dbReference>
<reference evidence="5" key="1">
    <citation type="submission" date="2021-01" db="EMBL/GenBank/DDBJ databases">
        <title>Modified the classification status of verrucomicrobia.</title>
        <authorList>
            <person name="Feng X."/>
        </authorList>
    </citation>
    <scope>NUCLEOTIDE SEQUENCE</scope>
    <source>
        <strain evidence="5">5K15</strain>
    </source>
</reference>
<dbReference type="PANTHER" id="PTHR43096">
    <property type="entry name" value="DNAJ HOMOLOG 1, MITOCHONDRIAL-RELATED"/>
    <property type="match status" value="1"/>
</dbReference>
<dbReference type="Pfam" id="PF00226">
    <property type="entry name" value="DnaJ"/>
    <property type="match status" value="1"/>
</dbReference>
<dbReference type="PROSITE" id="PS50076">
    <property type="entry name" value="DNAJ_2"/>
    <property type="match status" value="1"/>
</dbReference>
<dbReference type="PROSITE" id="PS00636">
    <property type="entry name" value="DNAJ_1"/>
    <property type="match status" value="1"/>
</dbReference>
<dbReference type="InterPro" id="IPR008971">
    <property type="entry name" value="HSP40/DnaJ_pept-bd"/>
</dbReference>
<name>A0AAE2SFU4_9BACT</name>
<dbReference type="FunFam" id="2.60.260.20:FF:000008">
    <property type="entry name" value="Curved DNA-binding protein"/>
    <property type="match status" value="1"/>
</dbReference>
<dbReference type="Proteomes" id="UP000634206">
    <property type="component" value="Unassembled WGS sequence"/>
</dbReference>
<accession>A0AAE2SFU4</accession>
<evidence type="ECO:0000259" key="4">
    <source>
        <dbReference type="PROSITE" id="PS50076"/>
    </source>
</evidence>
<comment type="caution">
    <text evidence="5">The sequence shown here is derived from an EMBL/GenBank/DDBJ whole genome shotgun (WGS) entry which is preliminary data.</text>
</comment>
<dbReference type="EMBL" id="JAENIG010000007">
    <property type="protein sequence ID" value="MBK1855576.1"/>
    <property type="molecule type" value="Genomic_DNA"/>
</dbReference>
<dbReference type="InterPro" id="IPR018253">
    <property type="entry name" value="DnaJ_domain_CS"/>
</dbReference>
<keyword evidence="3" id="KW-0143">Chaperone</keyword>